<feature type="non-terminal residue" evidence="1">
    <location>
        <position position="1"/>
    </location>
</feature>
<organism evidence="1 2">
    <name type="scientific">Xenoophorus captivus</name>
    <dbReference type="NCBI Taxonomy" id="1517983"/>
    <lineage>
        <taxon>Eukaryota</taxon>
        <taxon>Metazoa</taxon>
        <taxon>Chordata</taxon>
        <taxon>Craniata</taxon>
        <taxon>Vertebrata</taxon>
        <taxon>Euteleostomi</taxon>
        <taxon>Actinopterygii</taxon>
        <taxon>Neopterygii</taxon>
        <taxon>Teleostei</taxon>
        <taxon>Neoteleostei</taxon>
        <taxon>Acanthomorphata</taxon>
        <taxon>Ovalentaria</taxon>
        <taxon>Atherinomorphae</taxon>
        <taxon>Cyprinodontiformes</taxon>
        <taxon>Goodeidae</taxon>
        <taxon>Xenoophorus</taxon>
    </lineage>
</organism>
<proteinExistence type="predicted"/>
<dbReference type="Proteomes" id="UP001434883">
    <property type="component" value="Unassembled WGS sequence"/>
</dbReference>
<evidence type="ECO:0000313" key="2">
    <source>
        <dbReference type="Proteomes" id="UP001434883"/>
    </source>
</evidence>
<comment type="caution">
    <text evidence="1">The sequence shown here is derived from an EMBL/GenBank/DDBJ whole genome shotgun (WGS) entry which is preliminary data.</text>
</comment>
<accession>A0ABV0S6G5</accession>
<keyword evidence="2" id="KW-1185">Reference proteome</keyword>
<dbReference type="EMBL" id="JAHRIN010069643">
    <property type="protein sequence ID" value="MEQ2216145.1"/>
    <property type="molecule type" value="Genomic_DNA"/>
</dbReference>
<protein>
    <submittedName>
        <fullName evidence="1">Uncharacterized protein</fullName>
    </submittedName>
</protein>
<sequence>VYRSLGLGSSFSKVLKFGCLMQFSEYSIANRDFPDVPHRLLEDIYQVPRQSCKNEDRALM</sequence>
<reference evidence="1 2" key="1">
    <citation type="submission" date="2021-06" db="EMBL/GenBank/DDBJ databases">
        <authorList>
            <person name="Palmer J.M."/>
        </authorList>
    </citation>
    <scope>NUCLEOTIDE SEQUENCE [LARGE SCALE GENOMIC DNA]</scope>
    <source>
        <strain evidence="1 2">XC_2019</strain>
        <tissue evidence="1">Muscle</tissue>
    </source>
</reference>
<evidence type="ECO:0000313" key="1">
    <source>
        <dbReference type="EMBL" id="MEQ2216145.1"/>
    </source>
</evidence>
<gene>
    <name evidence="1" type="ORF">XENOCAPTIV_011323</name>
</gene>
<name>A0ABV0S6G5_9TELE</name>